<dbReference type="GO" id="GO:0006508">
    <property type="term" value="P:proteolysis"/>
    <property type="evidence" value="ECO:0007669"/>
    <property type="project" value="InterPro"/>
</dbReference>
<dbReference type="STRING" id="623744.A0A553RP80"/>
<accession>A0A553RP80</accession>
<feature type="non-terminal residue" evidence="3">
    <location>
        <position position="129"/>
    </location>
</feature>
<dbReference type="OrthoDB" id="6116485at2759"/>
<dbReference type="InterPro" id="IPR015917">
    <property type="entry name" value="Pept_C14A"/>
</dbReference>
<keyword evidence="4" id="KW-1185">Reference proteome</keyword>
<protein>
    <recommendedName>
        <fullName evidence="2">Caspase family p20 domain-containing protein</fullName>
    </recommendedName>
</protein>
<gene>
    <name evidence="3" type="ORF">DNTS_035218</name>
</gene>
<sequence length="129" mass="14475">MYSSRKSCPVNKTMRNRALIVCVENFYPETGLCRRSGVKRDSQRLHRILSKLGFTVDIRMDIEAAEIHQAFKEASEQSVKECFVGIISSHGEEGIVFGSDGSAVRLAQIYSCFSGKAMEDKSKVFFVQV</sequence>
<dbReference type="Pfam" id="PF00656">
    <property type="entry name" value="Peptidase_C14"/>
    <property type="match status" value="1"/>
</dbReference>
<dbReference type="PANTHER" id="PTHR22576">
    <property type="entry name" value="MUCOSA ASSOCIATED LYMPHOID TISSUE LYMPHOMA TRANSLOCATION PROTEIN 1/PARACASPASE"/>
    <property type="match status" value="1"/>
</dbReference>
<dbReference type="Gene3D" id="3.40.50.1460">
    <property type="match status" value="1"/>
</dbReference>
<proteinExistence type="inferred from homology"/>
<feature type="domain" description="Caspase family p20" evidence="2">
    <location>
        <begin position="14"/>
        <end position="129"/>
    </location>
</feature>
<comment type="similarity">
    <text evidence="1">Belongs to the peptidase C14A family.</text>
</comment>
<dbReference type="PROSITE" id="PS50208">
    <property type="entry name" value="CASPASE_P20"/>
    <property type="match status" value="1"/>
</dbReference>
<dbReference type="InterPro" id="IPR052039">
    <property type="entry name" value="Caspase-related_regulators"/>
</dbReference>
<comment type="caution">
    <text evidence="3">The sequence shown here is derived from an EMBL/GenBank/DDBJ whole genome shotgun (WGS) entry which is preliminary data.</text>
</comment>
<organism evidence="3 4">
    <name type="scientific">Danionella cerebrum</name>
    <dbReference type="NCBI Taxonomy" id="2873325"/>
    <lineage>
        <taxon>Eukaryota</taxon>
        <taxon>Metazoa</taxon>
        <taxon>Chordata</taxon>
        <taxon>Craniata</taxon>
        <taxon>Vertebrata</taxon>
        <taxon>Euteleostomi</taxon>
        <taxon>Actinopterygii</taxon>
        <taxon>Neopterygii</taxon>
        <taxon>Teleostei</taxon>
        <taxon>Ostariophysi</taxon>
        <taxon>Cypriniformes</taxon>
        <taxon>Danionidae</taxon>
        <taxon>Danioninae</taxon>
        <taxon>Danionella</taxon>
    </lineage>
</organism>
<dbReference type="InterPro" id="IPR001309">
    <property type="entry name" value="Pept_C14_p20"/>
</dbReference>
<dbReference type="SUPFAM" id="SSF52129">
    <property type="entry name" value="Caspase-like"/>
    <property type="match status" value="1"/>
</dbReference>
<evidence type="ECO:0000259" key="2">
    <source>
        <dbReference type="PROSITE" id="PS50208"/>
    </source>
</evidence>
<evidence type="ECO:0000256" key="1">
    <source>
        <dbReference type="ARBA" id="ARBA00010134"/>
    </source>
</evidence>
<name>A0A553RP80_9TELE</name>
<reference evidence="3 4" key="1">
    <citation type="journal article" date="2019" name="Sci. Data">
        <title>Hybrid genome assembly and annotation of Danionella translucida.</title>
        <authorList>
            <person name="Kadobianskyi M."/>
            <person name="Schulze L."/>
            <person name="Schuelke M."/>
            <person name="Judkewitz B."/>
        </authorList>
    </citation>
    <scope>NUCLEOTIDE SEQUENCE [LARGE SCALE GENOMIC DNA]</scope>
    <source>
        <strain evidence="3 4">Bolton</strain>
    </source>
</reference>
<dbReference type="AlphaFoldDB" id="A0A553RP80"/>
<dbReference type="EMBL" id="SRMA01001994">
    <property type="protein sequence ID" value="TRZ03981.1"/>
    <property type="molecule type" value="Genomic_DNA"/>
</dbReference>
<dbReference type="PRINTS" id="PR00376">
    <property type="entry name" value="IL1BCENZYME"/>
</dbReference>
<dbReference type="PANTHER" id="PTHR22576:SF41">
    <property type="entry name" value="CASPASE 14, APOPTOSIS-RELATED CYSTEINE PEPTIDASE"/>
    <property type="match status" value="1"/>
</dbReference>
<dbReference type="GO" id="GO:0004197">
    <property type="term" value="F:cysteine-type endopeptidase activity"/>
    <property type="evidence" value="ECO:0007669"/>
    <property type="project" value="InterPro"/>
</dbReference>
<evidence type="ECO:0000313" key="3">
    <source>
        <dbReference type="EMBL" id="TRZ03981.1"/>
    </source>
</evidence>
<dbReference type="Proteomes" id="UP000316079">
    <property type="component" value="Unassembled WGS sequence"/>
</dbReference>
<dbReference type="InterPro" id="IPR029030">
    <property type="entry name" value="Caspase-like_dom_sf"/>
</dbReference>
<evidence type="ECO:0000313" key="4">
    <source>
        <dbReference type="Proteomes" id="UP000316079"/>
    </source>
</evidence>
<dbReference type="InterPro" id="IPR011600">
    <property type="entry name" value="Pept_C14_caspase"/>
</dbReference>